<proteinExistence type="inferred from homology"/>
<comment type="subcellular location">
    <subcellularLocation>
        <location evidence="1">Membrane</location>
        <topology evidence="1">Multi-pass membrane protein</topology>
    </subcellularLocation>
</comment>
<feature type="domain" description="PTM1-like N-terminal" evidence="11">
    <location>
        <begin position="32"/>
        <end position="157"/>
    </location>
</feature>
<evidence type="ECO:0008006" key="14">
    <source>
        <dbReference type="Google" id="ProtNLM"/>
    </source>
</evidence>
<feature type="transmembrane region" description="Helical" evidence="8">
    <location>
        <begin position="366"/>
        <end position="386"/>
    </location>
</feature>
<evidence type="ECO:0000256" key="3">
    <source>
        <dbReference type="ARBA" id="ARBA00022692"/>
    </source>
</evidence>
<keyword evidence="6 8" id="KW-0472">Membrane</keyword>
<accession>A0A8H7PFH4</accession>
<evidence type="ECO:0000313" key="12">
    <source>
        <dbReference type="EMBL" id="KAG2172994.1"/>
    </source>
</evidence>
<dbReference type="EMBL" id="JAEPRA010000020">
    <property type="protein sequence ID" value="KAG2172994.1"/>
    <property type="molecule type" value="Genomic_DNA"/>
</dbReference>
<evidence type="ECO:0000256" key="4">
    <source>
        <dbReference type="ARBA" id="ARBA00022729"/>
    </source>
</evidence>
<protein>
    <recommendedName>
        <fullName evidence="14">Lung seven transmembrane receptor-domain-containing protein</fullName>
    </recommendedName>
</protein>
<dbReference type="Proteomes" id="UP000612746">
    <property type="component" value="Unassembled WGS sequence"/>
</dbReference>
<feature type="transmembrane region" description="Helical" evidence="8">
    <location>
        <begin position="249"/>
        <end position="280"/>
    </location>
</feature>
<gene>
    <name evidence="12" type="ORF">INT44_006967</name>
</gene>
<name>A0A8H7PFH4_9FUNG</name>
<feature type="signal peptide" evidence="9">
    <location>
        <begin position="1"/>
        <end position="18"/>
    </location>
</feature>
<organism evidence="12 13">
    <name type="scientific">Umbelopsis vinacea</name>
    <dbReference type="NCBI Taxonomy" id="44442"/>
    <lineage>
        <taxon>Eukaryota</taxon>
        <taxon>Fungi</taxon>
        <taxon>Fungi incertae sedis</taxon>
        <taxon>Mucoromycota</taxon>
        <taxon>Mucoromycotina</taxon>
        <taxon>Umbelopsidomycetes</taxon>
        <taxon>Umbelopsidales</taxon>
        <taxon>Umbelopsidaceae</taxon>
        <taxon>Umbelopsis</taxon>
    </lineage>
</organism>
<evidence type="ECO:0000256" key="7">
    <source>
        <dbReference type="SAM" id="MobiDB-lite"/>
    </source>
</evidence>
<sequence length="554" mass="61972">MLSRILLALGSLALVVNGADVYLSSNSEESATSCSGMWSKSAIPGGTDPYIRVGFEDQSEGDVALLIYEWSDFDKIGVVDNSTGTLRYICDSSAIADHLCPSSDLGAFIINVPENERNTTSILNQAVSLKANDSDGAIYSISKTGYYCLAIVPVENASGAFGNFGAWVEWRFPYGELPAVDYPKLIFYGVFSIIYLIIGLLWAIQTFRYWGDILPVQNYISGVIFFLAVEMAFNWGYWESYNQTGKTSWGLLILVALLNAARNSISFFMLLIVCMGYGVVKPSLGSTMKKCVILAATHFFFGVLYVIGTMLMQPEDHGFFIVFLVIFPLATTMTAFYIWTLNSINRTLVILDIRKQHVKAQMYKRLYRLLIFSVCMVVVVFVLNILNFGTRLSQDWPAKNWKRRWFMLDGWLNILYFVVFLVIVILWRPTDNNARYGLEQLSQDEDEAMDLENNLRRAEGLGYDGMKGRGNGDGRMMDDEAAIFELGDEESDDEGGNRIKLMSVGASSSQPKESPRRGLSGGGEHSGLLDEDDQDDDMDDSDTAKLNPRNQKMH</sequence>
<dbReference type="GO" id="GO:0042147">
    <property type="term" value="P:retrograde transport, endosome to Golgi"/>
    <property type="evidence" value="ECO:0007669"/>
    <property type="project" value="TreeGrafter"/>
</dbReference>
<feature type="transmembrane region" description="Helical" evidence="8">
    <location>
        <begin position="292"/>
        <end position="312"/>
    </location>
</feature>
<dbReference type="InterPro" id="IPR009637">
    <property type="entry name" value="GPR107/GPR108-like"/>
</dbReference>
<feature type="compositionally biased region" description="Acidic residues" evidence="7">
    <location>
        <begin position="529"/>
        <end position="541"/>
    </location>
</feature>
<keyword evidence="4 9" id="KW-0732">Signal</keyword>
<dbReference type="GO" id="GO:0005794">
    <property type="term" value="C:Golgi apparatus"/>
    <property type="evidence" value="ECO:0007669"/>
    <property type="project" value="TreeGrafter"/>
</dbReference>
<dbReference type="PANTHER" id="PTHR21229">
    <property type="entry name" value="LUNG SEVEN TRANSMEMBRANE RECEPTOR"/>
    <property type="match status" value="1"/>
</dbReference>
<comment type="similarity">
    <text evidence="2">Belongs to the LU7TM family.</text>
</comment>
<feature type="transmembrane region" description="Helical" evidence="8">
    <location>
        <begin position="318"/>
        <end position="345"/>
    </location>
</feature>
<dbReference type="PANTHER" id="PTHR21229:SF1">
    <property type="entry name" value="GH17801P"/>
    <property type="match status" value="1"/>
</dbReference>
<keyword evidence="5 8" id="KW-1133">Transmembrane helix</keyword>
<evidence type="ECO:0000259" key="10">
    <source>
        <dbReference type="Pfam" id="PF06814"/>
    </source>
</evidence>
<dbReference type="InterPro" id="IPR053938">
    <property type="entry name" value="PTM1-like_N"/>
</dbReference>
<evidence type="ECO:0000256" key="1">
    <source>
        <dbReference type="ARBA" id="ARBA00004141"/>
    </source>
</evidence>
<evidence type="ECO:0000256" key="9">
    <source>
        <dbReference type="SAM" id="SignalP"/>
    </source>
</evidence>
<evidence type="ECO:0000259" key="11">
    <source>
        <dbReference type="Pfam" id="PF21902"/>
    </source>
</evidence>
<dbReference type="OrthoDB" id="19932at2759"/>
<dbReference type="Pfam" id="PF06814">
    <property type="entry name" value="GOST_TM"/>
    <property type="match status" value="1"/>
</dbReference>
<dbReference type="InterPro" id="IPR053937">
    <property type="entry name" value="GOST_TM"/>
</dbReference>
<evidence type="ECO:0000256" key="2">
    <source>
        <dbReference type="ARBA" id="ARBA00007883"/>
    </source>
</evidence>
<dbReference type="AlphaFoldDB" id="A0A8H7PFH4"/>
<evidence type="ECO:0000256" key="8">
    <source>
        <dbReference type="SAM" id="Phobius"/>
    </source>
</evidence>
<comment type="caution">
    <text evidence="12">The sequence shown here is derived from an EMBL/GenBank/DDBJ whole genome shotgun (WGS) entry which is preliminary data.</text>
</comment>
<dbReference type="GO" id="GO:0016020">
    <property type="term" value="C:membrane"/>
    <property type="evidence" value="ECO:0007669"/>
    <property type="project" value="UniProtKB-SubCell"/>
</dbReference>
<feature type="transmembrane region" description="Helical" evidence="8">
    <location>
        <begin position="406"/>
        <end position="427"/>
    </location>
</feature>
<feature type="transmembrane region" description="Helical" evidence="8">
    <location>
        <begin position="216"/>
        <end position="237"/>
    </location>
</feature>
<evidence type="ECO:0000256" key="6">
    <source>
        <dbReference type="ARBA" id="ARBA00023136"/>
    </source>
</evidence>
<dbReference type="GO" id="GO:0005829">
    <property type="term" value="C:cytosol"/>
    <property type="evidence" value="ECO:0007669"/>
    <property type="project" value="GOC"/>
</dbReference>
<keyword evidence="13" id="KW-1185">Reference proteome</keyword>
<evidence type="ECO:0000313" key="13">
    <source>
        <dbReference type="Proteomes" id="UP000612746"/>
    </source>
</evidence>
<dbReference type="Pfam" id="PF21902">
    <property type="entry name" value="PTM1-like_N"/>
    <property type="match status" value="1"/>
</dbReference>
<keyword evidence="3 8" id="KW-0812">Transmembrane</keyword>
<feature type="chain" id="PRO_5034425083" description="Lung seven transmembrane receptor-domain-containing protein" evidence="9">
    <location>
        <begin position="19"/>
        <end position="554"/>
    </location>
</feature>
<feature type="region of interest" description="Disordered" evidence="7">
    <location>
        <begin position="487"/>
        <end position="554"/>
    </location>
</feature>
<evidence type="ECO:0000256" key="5">
    <source>
        <dbReference type="ARBA" id="ARBA00022989"/>
    </source>
</evidence>
<feature type="domain" description="GOST seven transmembrane" evidence="10">
    <location>
        <begin position="183"/>
        <end position="433"/>
    </location>
</feature>
<reference evidence="12" key="1">
    <citation type="submission" date="2020-12" db="EMBL/GenBank/DDBJ databases">
        <title>Metabolic potential, ecology and presence of endohyphal bacteria is reflected in genomic diversity of Mucoromycotina.</title>
        <authorList>
            <person name="Muszewska A."/>
            <person name="Okrasinska A."/>
            <person name="Steczkiewicz K."/>
            <person name="Drgas O."/>
            <person name="Orlowska M."/>
            <person name="Perlinska-Lenart U."/>
            <person name="Aleksandrzak-Piekarczyk T."/>
            <person name="Szatraj K."/>
            <person name="Zielenkiewicz U."/>
            <person name="Pilsyk S."/>
            <person name="Malc E."/>
            <person name="Mieczkowski P."/>
            <person name="Kruszewska J.S."/>
            <person name="Biernat P."/>
            <person name="Pawlowska J."/>
        </authorList>
    </citation>
    <scope>NUCLEOTIDE SEQUENCE</scope>
    <source>
        <strain evidence="12">WA0000051536</strain>
    </source>
</reference>
<feature type="transmembrane region" description="Helical" evidence="8">
    <location>
        <begin position="185"/>
        <end position="204"/>
    </location>
</feature>